<dbReference type="PANTHER" id="PTHR24321">
    <property type="entry name" value="DEHYDROGENASES, SHORT CHAIN"/>
    <property type="match status" value="1"/>
</dbReference>
<dbReference type="SUPFAM" id="SSF51735">
    <property type="entry name" value="NAD(P)-binding Rossmann-fold domains"/>
    <property type="match status" value="1"/>
</dbReference>
<comment type="caution">
    <text evidence="3">The sequence shown here is derived from an EMBL/GenBank/DDBJ whole genome shotgun (WGS) entry which is preliminary data.</text>
</comment>
<organism evidence="3 4">
    <name type="scientific">Streptomyces iconiensis</name>
    <dbReference type="NCBI Taxonomy" id="1384038"/>
    <lineage>
        <taxon>Bacteria</taxon>
        <taxon>Bacillati</taxon>
        <taxon>Actinomycetota</taxon>
        <taxon>Actinomycetes</taxon>
        <taxon>Kitasatosporales</taxon>
        <taxon>Streptomycetaceae</taxon>
        <taxon>Streptomyces</taxon>
    </lineage>
</organism>
<comment type="similarity">
    <text evidence="1">Belongs to the short-chain dehydrogenases/reductases (SDR) family.</text>
</comment>
<dbReference type="PRINTS" id="PR00081">
    <property type="entry name" value="GDHRDH"/>
</dbReference>
<dbReference type="PANTHER" id="PTHR24321:SF8">
    <property type="entry name" value="ESTRADIOL 17-BETA-DEHYDROGENASE 8-RELATED"/>
    <property type="match status" value="1"/>
</dbReference>
<gene>
    <name evidence="3" type="ORF">NMN56_022860</name>
</gene>
<proteinExistence type="inferred from homology"/>
<dbReference type="Pfam" id="PF13561">
    <property type="entry name" value="adh_short_C2"/>
    <property type="match status" value="1"/>
</dbReference>
<evidence type="ECO:0000256" key="1">
    <source>
        <dbReference type="ARBA" id="ARBA00006484"/>
    </source>
</evidence>
<dbReference type="EMBL" id="JANCPR020000023">
    <property type="protein sequence ID" value="MDJ1134745.1"/>
    <property type="molecule type" value="Genomic_DNA"/>
</dbReference>
<accession>A0ABT7A098</accession>
<evidence type="ECO:0000313" key="4">
    <source>
        <dbReference type="Proteomes" id="UP001214441"/>
    </source>
</evidence>
<dbReference type="Proteomes" id="UP001214441">
    <property type="component" value="Unassembled WGS sequence"/>
</dbReference>
<dbReference type="InterPro" id="IPR002347">
    <property type="entry name" value="SDR_fam"/>
</dbReference>
<dbReference type="Pfam" id="PF00106">
    <property type="entry name" value="adh_short"/>
    <property type="match status" value="1"/>
</dbReference>
<protein>
    <submittedName>
        <fullName evidence="3">SDR family oxidoreductase</fullName>
    </submittedName>
</protein>
<dbReference type="RefSeq" id="WP_274045627.1">
    <property type="nucleotide sequence ID" value="NZ_JANCPR020000023.1"/>
</dbReference>
<keyword evidence="4" id="KW-1185">Reference proteome</keyword>
<reference evidence="3 4" key="1">
    <citation type="submission" date="2023-05" db="EMBL/GenBank/DDBJ databases">
        <title>Streptantibioticus silvisoli sp. nov., acidotolerant actinomycetes 1 from pine litter.</title>
        <authorList>
            <person name="Swiecimska M."/>
            <person name="Golinska P."/>
            <person name="Sangal V."/>
            <person name="Wachnowicz B."/>
            <person name="Goodfellow M."/>
        </authorList>
    </citation>
    <scope>NUCLEOTIDE SEQUENCE [LARGE SCALE GENOMIC DNA]</scope>
    <source>
        <strain evidence="3 4">DSM 42109</strain>
    </source>
</reference>
<evidence type="ECO:0000313" key="3">
    <source>
        <dbReference type="EMBL" id="MDJ1134745.1"/>
    </source>
</evidence>
<evidence type="ECO:0000256" key="2">
    <source>
        <dbReference type="ARBA" id="ARBA00023002"/>
    </source>
</evidence>
<name>A0ABT7A098_9ACTN</name>
<sequence length="278" mass="28854">MGTFVVTGSASGMGAATAGRLQDEGHTVIDVDLHEAGIQADLSTPQGRADALTGIKAATGGRLDGVAAVAGLGAHLDDPARVLAVNYFAPVALLEGLRRELAVSGAGRVVVISSNSASTVPLIDEELVRIVLSGDEKAALERAGGRHIQLPDEITESAPSITAYASSKLALSLWVRRTTVTEDWARAGILLNAVAPGAVLTPLMRASTGRDAEPDPDNFPTPMPLGHFGDPEDIAFWAHQFLRPEARFTTGSVLYVDGGTDAAMRPEGYPSPMTVAPA</sequence>
<dbReference type="InterPro" id="IPR036291">
    <property type="entry name" value="NAD(P)-bd_dom_sf"/>
</dbReference>
<keyword evidence="2" id="KW-0560">Oxidoreductase</keyword>
<dbReference type="Gene3D" id="3.40.50.720">
    <property type="entry name" value="NAD(P)-binding Rossmann-like Domain"/>
    <property type="match status" value="1"/>
</dbReference>